<evidence type="ECO:0000256" key="7">
    <source>
        <dbReference type="SAM" id="Phobius"/>
    </source>
</evidence>
<protein>
    <recommendedName>
        <fullName evidence="6">Ribonuclease P protein component 1</fullName>
        <shortName evidence="6">RNase P component 1</shortName>
        <ecNumber evidence="6">3.1.26.5</ecNumber>
    </recommendedName>
    <alternativeName>
        <fullName evidence="6">Rpp29</fullName>
    </alternativeName>
</protein>
<dbReference type="KEGG" id="aamb:D1866_12140"/>
<comment type="catalytic activity">
    <reaction evidence="6">
        <text>Endonucleolytic cleavage of RNA, removing 5'-extranucleotides from tRNA precursor.</text>
        <dbReference type="EC" id="3.1.26.5"/>
    </reaction>
</comment>
<evidence type="ECO:0000256" key="5">
    <source>
        <dbReference type="ARBA" id="ARBA00022801"/>
    </source>
</evidence>
<keyword evidence="2 6" id="KW-0819">tRNA processing</keyword>
<keyword evidence="4 6" id="KW-0255">Endonuclease</keyword>
<evidence type="ECO:0000256" key="4">
    <source>
        <dbReference type="ARBA" id="ARBA00022759"/>
    </source>
</evidence>
<keyword evidence="3 6" id="KW-0540">Nuclease</keyword>
<evidence type="ECO:0000313" key="10">
    <source>
        <dbReference type="Proteomes" id="UP000426328"/>
    </source>
</evidence>
<dbReference type="AlphaFoldDB" id="A0A650CXV5"/>
<feature type="transmembrane region" description="Helical" evidence="7">
    <location>
        <begin position="20"/>
        <end position="38"/>
    </location>
</feature>
<comment type="subcellular location">
    <subcellularLocation>
        <location evidence="6">Cytoplasm</location>
    </subcellularLocation>
</comment>
<dbReference type="SMART" id="SM00538">
    <property type="entry name" value="POP4"/>
    <property type="match status" value="1"/>
</dbReference>
<evidence type="ECO:0000313" key="9">
    <source>
        <dbReference type="EMBL" id="QGR22636.1"/>
    </source>
</evidence>
<evidence type="ECO:0000256" key="3">
    <source>
        <dbReference type="ARBA" id="ARBA00022722"/>
    </source>
</evidence>
<dbReference type="InterPro" id="IPR023534">
    <property type="entry name" value="Rof/RNase_P-like"/>
</dbReference>
<reference evidence="9 10" key="2">
    <citation type="submission" date="2019-10" db="EMBL/GenBank/DDBJ databases">
        <title>Genome Sequences from Six Type Strain Members of the Archaeal Family Sulfolobaceae: Acidianus ambivalens, Acidianus infernus, Metallosphaera prunae, Stygiolobus azoricus, Sulfolobus metallicus, and Sulfurisphaera ohwakuensis.</title>
        <authorList>
            <person name="Counts J.A."/>
            <person name="Kelly R.M."/>
        </authorList>
    </citation>
    <scope>NUCLEOTIDE SEQUENCE [LARGE SCALE GENOMIC DNA]</scope>
    <source>
        <strain evidence="9 10">LEI 10</strain>
    </source>
</reference>
<dbReference type="Proteomes" id="UP000474054">
    <property type="component" value="Unassembled WGS sequence"/>
</dbReference>
<evidence type="ECO:0000256" key="2">
    <source>
        <dbReference type="ARBA" id="ARBA00022694"/>
    </source>
</evidence>
<dbReference type="GO" id="GO:0004526">
    <property type="term" value="F:ribonuclease P activity"/>
    <property type="evidence" value="ECO:0007669"/>
    <property type="project" value="UniProtKB-UniRule"/>
</dbReference>
<evidence type="ECO:0000256" key="1">
    <source>
        <dbReference type="ARBA" id="ARBA00022490"/>
    </source>
</evidence>
<reference evidence="8 11" key="1">
    <citation type="submission" date="2019-10" db="EMBL/GenBank/DDBJ databases">
        <title>Comparative genomics of sulfur disproportionating microorganisms.</title>
        <authorList>
            <person name="Ward L.M."/>
            <person name="Bertran E."/>
            <person name="Johnston D."/>
        </authorList>
    </citation>
    <scope>NUCLEOTIDE SEQUENCE [LARGE SCALE GENOMIC DNA]</scope>
    <source>
        <strain evidence="8 11">DSM 3772</strain>
    </source>
</reference>
<dbReference type="GO" id="GO:0005737">
    <property type="term" value="C:cytoplasm"/>
    <property type="evidence" value="ECO:0007669"/>
    <property type="project" value="UniProtKB-SubCell"/>
</dbReference>
<dbReference type="RefSeq" id="WP_152940186.1">
    <property type="nucleotide sequence ID" value="NZ_CP045482.1"/>
</dbReference>
<dbReference type="Proteomes" id="UP000426328">
    <property type="component" value="Chromosome"/>
</dbReference>
<comment type="subunit">
    <text evidence="6">Consists of a catalytic RNA component and at least 4-5 protein subunits.</text>
</comment>
<keyword evidence="7" id="KW-1133">Transmembrane helix</keyword>
<keyword evidence="7" id="KW-0812">Transmembrane</keyword>
<keyword evidence="5 6" id="KW-0378">Hydrolase</keyword>
<comment type="function">
    <text evidence="6">Part of ribonuclease P, a protein complex that generates mature tRNA molecules by cleaving their 5'-ends.</text>
</comment>
<comment type="similarity">
    <text evidence="6">Belongs to the eukaryotic/archaeal RNase P protein component 1 family.</text>
</comment>
<dbReference type="EMBL" id="CP045482">
    <property type="protein sequence ID" value="QGR22636.1"/>
    <property type="molecule type" value="Genomic_DNA"/>
</dbReference>
<keyword evidence="7" id="KW-0472">Membrane</keyword>
<keyword evidence="1 6" id="KW-0963">Cytoplasm</keyword>
<keyword evidence="10" id="KW-1185">Reference proteome</keyword>
<dbReference type="HAMAP" id="MF_00754">
    <property type="entry name" value="RNase_P_1"/>
    <property type="match status" value="1"/>
</dbReference>
<dbReference type="Pfam" id="PF01868">
    <property type="entry name" value="RNase_P-MRP_p29"/>
    <property type="match status" value="1"/>
</dbReference>
<dbReference type="EC" id="3.1.26.5" evidence="6"/>
<accession>A0A650CXV5</accession>
<dbReference type="InterPro" id="IPR036980">
    <property type="entry name" value="RNase_P/MRP_Rpp29_sf"/>
</dbReference>
<dbReference type="EMBL" id="WHYS01000001">
    <property type="protein sequence ID" value="MQL54848.1"/>
    <property type="molecule type" value="Genomic_DNA"/>
</dbReference>
<evidence type="ECO:0000256" key="6">
    <source>
        <dbReference type="HAMAP-Rule" id="MF_00754"/>
    </source>
</evidence>
<dbReference type="GeneID" id="42780495"/>
<dbReference type="InterPro" id="IPR002730">
    <property type="entry name" value="Rpp29/RNP1"/>
</dbReference>
<sequence length="86" mass="9873">MKRPLDLIGLKVKVLSHSNPFFIGLSGVIVFESSKFLYIKSSKGKVLMVYKADGIFEIDFKGSHQIMHGYKLMGNIVKRLKKRWTK</sequence>
<dbReference type="GO" id="GO:0030677">
    <property type="term" value="C:ribonuclease P complex"/>
    <property type="evidence" value="ECO:0007669"/>
    <property type="project" value="UniProtKB-UniRule"/>
</dbReference>
<organism evidence="9 10">
    <name type="scientific">Acidianus ambivalens</name>
    <name type="common">Desulfurolobus ambivalens</name>
    <dbReference type="NCBI Taxonomy" id="2283"/>
    <lineage>
        <taxon>Archaea</taxon>
        <taxon>Thermoproteota</taxon>
        <taxon>Thermoprotei</taxon>
        <taxon>Sulfolobales</taxon>
        <taxon>Sulfolobaceae</taxon>
        <taxon>Acidianus</taxon>
    </lineage>
</organism>
<evidence type="ECO:0000313" key="8">
    <source>
        <dbReference type="EMBL" id="MQL54848.1"/>
    </source>
</evidence>
<dbReference type="Gene3D" id="2.30.30.210">
    <property type="entry name" value="Ribonuclease P/MRP, subunit p29"/>
    <property type="match status" value="1"/>
</dbReference>
<dbReference type="SUPFAM" id="SSF101744">
    <property type="entry name" value="Rof/RNase P subunit-like"/>
    <property type="match status" value="1"/>
</dbReference>
<gene>
    <name evidence="6" type="primary">rnp1</name>
    <name evidence="9" type="ORF">D1866_12140</name>
    <name evidence="8" type="ORF">GFB69_03580</name>
</gene>
<dbReference type="InterPro" id="IPR023538">
    <property type="entry name" value="RNP1"/>
</dbReference>
<name>A0A650CXV5_ACIAM</name>
<proteinExistence type="inferred from homology"/>
<dbReference type="GO" id="GO:0001682">
    <property type="term" value="P:tRNA 5'-leader removal"/>
    <property type="evidence" value="ECO:0007669"/>
    <property type="project" value="UniProtKB-UniRule"/>
</dbReference>
<dbReference type="GO" id="GO:0003723">
    <property type="term" value="F:RNA binding"/>
    <property type="evidence" value="ECO:0007669"/>
    <property type="project" value="InterPro"/>
</dbReference>
<evidence type="ECO:0000313" key="11">
    <source>
        <dbReference type="Proteomes" id="UP000474054"/>
    </source>
</evidence>